<sequence length="22" mass="2356">MTSNLVAESLSSQDFTGRANVK</sequence>
<accession>A0A2P2NXA0</accession>
<feature type="compositionally biased region" description="Polar residues" evidence="1">
    <location>
        <begin position="1"/>
        <end position="15"/>
    </location>
</feature>
<name>A0A2P2NXA0_RHIMU</name>
<dbReference type="AlphaFoldDB" id="A0A2P2NXA0"/>
<evidence type="ECO:0000313" key="2">
    <source>
        <dbReference type="EMBL" id="MBX47095.1"/>
    </source>
</evidence>
<feature type="region of interest" description="Disordered" evidence="1">
    <location>
        <begin position="1"/>
        <end position="22"/>
    </location>
</feature>
<dbReference type="EMBL" id="GGEC01066611">
    <property type="protein sequence ID" value="MBX47095.1"/>
    <property type="molecule type" value="Transcribed_RNA"/>
</dbReference>
<organism evidence="2">
    <name type="scientific">Rhizophora mucronata</name>
    <name type="common">Asiatic mangrove</name>
    <dbReference type="NCBI Taxonomy" id="61149"/>
    <lineage>
        <taxon>Eukaryota</taxon>
        <taxon>Viridiplantae</taxon>
        <taxon>Streptophyta</taxon>
        <taxon>Embryophyta</taxon>
        <taxon>Tracheophyta</taxon>
        <taxon>Spermatophyta</taxon>
        <taxon>Magnoliopsida</taxon>
        <taxon>eudicotyledons</taxon>
        <taxon>Gunneridae</taxon>
        <taxon>Pentapetalae</taxon>
        <taxon>rosids</taxon>
        <taxon>fabids</taxon>
        <taxon>Malpighiales</taxon>
        <taxon>Rhizophoraceae</taxon>
        <taxon>Rhizophora</taxon>
    </lineage>
</organism>
<protein>
    <submittedName>
        <fullName evidence="2">Uncharacterized protein</fullName>
    </submittedName>
</protein>
<evidence type="ECO:0000256" key="1">
    <source>
        <dbReference type="SAM" id="MobiDB-lite"/>
    </source>
</evidence>
<reference evidence="2" key="1">
    <citation type="submission" date="2018-02" db="EMBL/GenBank/DDBJ databases">
        <title>Rhizophora mucronata_Transcriptome.</title>
        <authorList>
            <person name="Meera S.P."/>
            <person name="Sreeshan A."/>
            <person name="Augustine A."/>
        </authorList>
    </citation>
    <scope>NUCLEOTIDE SEQUENCE</scope>
    <source>
        <tissue evidence="2">Leaf</tissue>
    </source>
</reference>
<proteinExistence type="predicted"/>